<evidence type="ECO:0000313" key="4">
    <source>
        <dbReference type="Proteomes" id="UP000094112"/>
    </source>
</evidence>
<dbReference type="Proteomes" id="UP000094112">
    <property type="component" value="Unassembled WGS sequence"/>
</dbReference>
<dbReference type="OrthoDB" id="3981247at2759"/>
<feature type="transmembrane region" description="Helical" evidence="2">
    <location>
        <begin position="12"/>
        <end position="32"/>
    </location>
</feature>
<reference evidence="3 4" key="1">
    <citation type="journal article" date="2016" name="Proc. Natl. Acad. Sci. U.S.A.">
        <title>Comparative genomics of biotechnologically important yeasts.</title>
        <authorList>
            <person name="Riley R."/>
            <person name="Haridas S."/>
            <person name="Wolfe K.H."/>
            <person name="Lopes M.R."/>
            <person name="Hittinger C.T."/>
            <person name="Goeker M."/>
            <person name="Salamov A.A."/>
            <person name="Wisecaver J.H."/>
            <person name="Long T.M."/>
            <person name="Calvey C.H."/>
            <person name="Aerts A.L."/>
            <person name="Barry K.W."/>
            <person name="Choi C."/>
            <person name="Clum A."/>
            <person name="Coughlan A.Y."/>
            <person name="Deshpande S."/>
            <person name="Douglass A.P."/>
            <person name="Hanson S.J."/>
            <person name="Klenk H.-P."/>
            <person name="LaButti K.M."/>
            <person name="Lapidus A."/>
            <person name="Lindquist E.A."/>
            <person name="Lipzen A.M."/>
            <person name="Meier-Kolthoff J.P."/>
            <person name="Ohm R.A."/>
            <person name="Otillar R.P."/>
            <person name="Pangilinan J.L."/>
            <person name="Peng Y."/>
            <person name="Rokas A."/>
            <person name="Rosa C.A."/>
            <person name="Scheuner C."/>
            <person name="Sibirny A.A."/>
            <person name="Slot J.C."/>
            <person name="Stielow J.B."/>
            <person name="Sun H."/>
            <person name="Kurtzman C.P."/>
            <person name="Blackwell M."/>
            <person name="Grigoriev I.V."/>
            <person name="Jeffries T.W."/>
        </authorList>
    </citation>
    <scope>NUCLEOTIDE SEQUENCE [LARGE SCALE GENOMIC DNA]</scope>
    <source>
        <strain evidence="4">ATCC 58044 / CBS 1984 / NCYC 433 / NRRL Y-366-8</strain>
    </source>
</reference>
<feature type="compositionally biased region" description="Low complexity" evidence="1">
    <location>
        <begin position="297"/>
        <end position="314"/>
    </location>
</feature>
<keyword evidence="2" id="KW-0812">Transmembrane</keyword>
<dbReference type="EMBL" id="KV454210">
    <property type="protein sequence ID" value="ODQ59921.1"/>
    <property type="molecule type" value="Genomic_DNA"/>
</dbReference>
<feature type="transmembrane region" description="Helical" evidence="2">
    <location>
        <begin position="44"/>
        <end position="63"/>
    </location>
</feature>
<sequence length="642" mass="71154">MHQRPIGRSSSLVHCLAVFLSIATAVISILILKQKTHDLSRSSIISLITGELLSVLSLPLLLFNSKTALWGLFTLGGLSTALSLGAGLALINNLISSNIVGNMNPKLLTSLLSLIVSSQLLHGLSLSTHLHSIQDFSHLFITEQEKHDIDSLKEKVVTLKASAATLVESRKTSGNQESVVNHQSIHSKNNQNSEQQSSIFQSTKSRFSSKVSLNSSNDVNKSNKLSIPSHSIKKLSMINQSSSSTNISIAQSHQPTIETTTTPIDTNFKSALTAKNLILERDALRRIPSALLPPHLKPQTKQEQQQQSSKPQPSLMIKTSQSQSNLTHGTLKENIPESIPRAATFSNIFTNPPFELNNGMTTITPTDYENSYENFQFNQLRAPIEPSKRLMKSAHFGEFSSAEEEGEDRFSLSEDEEDVISNNGSEVSNKSTEEALKFVQDAHEKGSNEFIRDVIDQSKSTLQLERVTTPTTLTKSKSHSPHKSIFKSHHNRKDSSTSVSFKNFSVSMPSSPRRKSIINSPKKLRIKNLSLSSIVFKDTEEELPNLSYVHELQSSPSKKRRASVVTTTPTKNKHFDNILAEKSNTTPESNWSENSHKSVFPSEVIGEYDKEKWKTMERLHLVKQQETLKDEAASYPGPSTAL</sequence>
<gene>
    <name evidence="3" type="ORF">WICANDRAFT_62501</name>
</gene>
<name>A0A1E3P358_WICAA</name>
<proteinExistence type="predicted"/>
<protein>
    <submittedName>
        <fullName evidence="3">Uncharacterized protein</fullName>
    </submittedName>
</protein>
<dbReference type="RefSeq" id="XP_019039128.1">
    <property type="nucleotide sequence ID" value="XM_019183382.1"/>
</dbReference>
<accession>A0A1E3P358</accession>
<feature type="compositionally biased region" description="Polar residues" evidence="1">
    <location>
        <begin position="172"/>
        <end position="186"/>
    </location>
</feature>
<feature type="transmembrane region" description="Helical" evidence="2">
    <location>
        <begin position="69"/>
        <end position="95"/>
    </location>
</feature>
<keyword evidence="2" id="KW-0472">Membrane</keyword>
<evidence type="ECO:0000313" key="3">
    <source>
        <dbReference type="EMBL" id="ODQ59921.1"/>
    </source>
</evidence>
<keyword evidence="4" id="KW-1185">Reference proteome</keyword>
<feature type="region of interest" description="Disordered" evidence="1">
    <location>
        <begin position="471"/>
        <end position="498"/>
    </location>
</feature>
<evidence type="ECO:0000256" key="1">
    <source>
        <dbReference type="SAM" id="MobiDB-lite"/>
    </source>
</evidence>
<feature type="region of interest" description="Disordered" evidence="1">
    <location>
        <begin position="399"/>
        <end position="428"/>
    </location>
</feature>
<feature type="compositionally biased region" description="Acidic residues" evidence="1">
    <location>
        <begin position="401"/>
        <end position="419"/>
    </location>
</feature>
<evidence type="ECO:0000256" key="2">
    <source>
        <dbReference type="SAM" id="Phobius"/>
    </source>
</evidence>
<feature type="compositionally biased region" description="Low complexity" evidence="1">
    <location>
        <begin position="187"/>
        <end position="201"/>
    </location>
</feature>
<organism evidence="3 4">
    <name type="scientific">Wickerhamomyces anomalus (strain ATCC 58044 / CBS 1984 / NCYC 433 / NRRL Y-366-8)</name>
    <name type="common">Yeast</name>
    <name type="synonym">Hansenula anomala</name>
    <dbReference type="NCBI Taxonomy" id="683960"/>
    <lineage>
        <taxon>Eukaryota</taxon>
        <taxon>Fungi</taxon>
        <taxon>Dikarya</taxon>
        <taxon>Ascomycota</taxon>
        <taxon>Saccharomycotina</taxon>
        <taxon>Saccharomycetes</taxon>
        <taxon>Phaffomycetales</taxon>
        <taxon>Wickerhamomycetaceae</taxon>
        <taxon>Wickerhamomyces</taxon>
    </lineage>
</organism>
<feature type="region of interest" description="Disordered" evidence="1">
    <location>
        <begin position="293"/>
        <end position="337"/>
    </location>
</feature>
<keyword evidence="2" id="KW-1133">Transmembrane helix</keyword>
<feature type="region of interest" description="Disordered" evidence="1">
    <location>
        <begin position="170"/>
        <end position="201"/>
    </location>
</feature>
<dbReference type="AlphaFoldDB" id="A0A1E3P358"/>
<feature type="compositionally biased region" description="Basic residues" evidence="1">
    <location>
        <begin position="476"/>
        <end position="492"/>
    </location>
</feature>
<dbReference type="GeneID" id="30200628"/>
<feature type="compositionally biased region" description="Polar residues" evidence="1">
    <location>
        <begin position="317"/>
        <end position="328"/>
    </location>
</feature>